<name>A0A2U2ANT6_9GAMM</name>
<dbReference type="GO" id="GO:0006302">
    <property type="term" value="P:double-strand break repair"/>
    <property type="evidence" value="ECO:0007669"/>
    <property type="project" value="TreeGrafter"/>
</dbReference>
<evidence type="ECO:0000256" key="4">
    <source>
        <dbReference type="ARBA" id="ARBA00022763"/>
    </source>
</evidence>
<dbReference type="Pfam" id="PF02565">
    <property type="entry name" value="RecO_C"/>
    <property type="match status" value="1"/>
</dbReference>
<evidence type="ECO:0000256" key="1">
    <source>
        <dbReference type="ARBA" id="ARBA00003065"/>
    </source>
</evidence>
<evidence type="ECO:0000313" key="12">
    <source>
        <dbReference type="Proteomes" id="UP000244948"/>
    </source>
</evidence>
<dbReference type="Proteomes" id="UP000244948">
    <property type="component" value="Unassembled WGS sequence"/>
</dbReference>
<keyword evidence="12" id="KW-1185">Reference proteome</keyword>
<dbReference type="AlphaFoldDB" id="A0A2U2ANT6"/>
<dbReference type="InterPro" id="IPR042242">
    <property type="entry name" value="RecO_C"/>
</dbReference>
<dbReference type="GO" id="GO:0043590">
    <property type="term" value="C:bacterial nucleoid"/>
    <property type="evidence" value="ECO:0007669"/>
    <property type="project" value="TreeGrafter"/>
</dbReference>
<dbReference type="SUPFAM" id="SSF50249">
    <property type="entry name" value="Nucleic acid-binding proteins"/>
    <property type="match status" value="1"/>
</dbReference>
<comment type="caution">
    <text evidence="11">The sequence shown here is derived from an EMBL/GenBank/DDBJ whole genome shotgun (WGS) entry which is preliminary data.</text>
</comment>
<evidence type="ECO:0000256" key="6">
    <source>
        <dbReference type="ARBA" id="ARBA00023204"/>
    </source>
</evidence>
<feature type="domain" description="DNA replication/recombination mediator RecO N-terminal" evidence="10">
    <location>
        <begin position="35"/>
        <end position="106"/>
    </location>
</feature>
<keyword evidence="4 8" id="KW-0227">DNA damage</keyword>
<dbReference type="PANTHER" id="PTHR33991">
    <property type="entry name" value="DNA REPAIR PROTEIN RECO"/>
    <property type="match status" value="1"/>
</dbReference>
<evidence type="ECO:0000256" key="8">
    <source>
        <dbReference type="HAMAP-Rule" id="MF_00201"/>
    </source>
</evidence>
<gene>
    <name evidence="8 11" type="primary">recO</name>
    <name evidence="11" type="ORF">DC082_04520</name>
</gene>
<proteinExistence type="inferred from homology"/>
<dbReference type="PANTHER" id="PTHR33991:SF1">
    <property type="entry name" value="DNA REPAIR PROTEIN RECO"/>
    <property type="match status" value="1"/>
</dbReference>
<dbReference type="InterPro" id="IPR022572">
    <property type="entry name" value="DNA_rep/recomb_RecO_N"/>
</dbReference>
<dbReference type="InterPro" id="IPR003717">
    <property type="entry name" value="RecO"/>
</dbReference>
<keyword evidence="5 8" id="KW-0233">DNA recombination</keyword>
<comment type="similarity">
    <text evidence="2 8">Belongs to the RecO family.</text>
</comment>
<evidence type="ECO:0000256" key="2">
    <source>
        <dbReference type="ARBA" id="ARBA00007452"/>
    </source>
</evidence>
<dbReference type="Gene3D" id="2.40.50.140">
    <property type="entry name" value="Nucleic acid-binding proteins"/>
    <property type="match status" value="1"/>
</dbReference>
<evidence type="ECO:0000256" key="9">
    <source>
        <dbReference type="SAM" id="MobiDB-lite"/>
    </source>
</evidence>
<dbReference type="GO" id="GO:0006310">
    <property type="term" value="P:DNA recombination"/>
    <property type="evidence" value="ECO:0007669"/>
    <property type="project" value="UniProtKB-UniRule"/>
</dbReference>
<evidence type="ECO:0000256" key="5">
    <source>
        <dbReference type="ARBA" id="ARBA00023172"/>
    </source>
</evidence>
<evidence type="ECO:0000256" key="7">
    <source>
        <dbReference type="ARBA" id="ARBA00033409"/>
    </source>
</evidence>
<sequence length="262" mass="30631">MIPSPHFSRPNGFNGFNRGNSSDQMLERREELGRTLAVVLNKRSFKESGFLVDLFTLEYGRITLLTRGRANPKRPLHHLELFSYSDWHLKEGRVFHFAHEVDLLYTFSLKGREIWTAYYLNELLLRLMPKHQPAPELFQVYQEVLAALAEDVEDISPYLRHFERSLLAYLGILPDLFYDAAGDPIHSQKSYYLSHEEGVLPIEFPGTFKISGEVILKIAEEETLVGEEALIYRNMMRYLLAPLIGDKPLQSRIWMQRLYRKR</sequence>
<dbReference type="EMBL" id="QEWR01000002">
    <property type="protein sequence ID" value="PWD84796.1"/>
    <property type="molecule type" value="Genomic_DNA"/>
</dbReference>
<dbReference type="HAMAP" id="MF_00201">
    <property type="entry name" value="RecO"/>
    <property type="match status" value="1"/>
</dbReference>
<evidence type="ECO:0000259" key="10">
    <source>
        <dbReference type="Pfam" id="PF11967"/>
    </source>
</evidence>
<protein>
    <recommendedName>
        <fullName evidence="3 8">DNA repair protein RecO</fullName>
    </recommendedName>
    <alternativeName>
        <fullName evidence="7 8">Recombination protein O</fullName>
    </alternativeName>
</protein>
<comment type="function">
    <text evidence="1 8">Involved in DNA repair and RecF pathway recombination.</text>
</comment>
<dbReference type="SUPFAM" id="SSF57863">
    <property type="entry name" value="ArfGap/RecO-like zinc finger"/>
    <property type="match status" value="1"/>
</dbReference>
<accession>A0A2U2ANT6</accession>
<evidence type="ECO:0000256" key="3">
    <source>
        <dbReference type="ARBA" id="ARBA00021310"/>
    </source>
</evidence>
<dbReference type="Gene3D" id="1.20.1440.120">
    <property type="entry name" value="Recombination protein O, C-terminal domain"/>
    <property type="match status" value="1"/>
</dbReference>
<dbReference type="NCBIfam" id="TIGR00613">
    <property type="entry name" value="reco"/>
    <property type="match status" value="1"/>
</dbReference>
<dbReference type="Pfam" id="PF11967">
    <property type="entry name" value="RecO_N"/>
    <property type="match status" value="1"/>
</dbReference>
<feature type="compositionally biased region" description="Low complexity" evidence="9">
    <location>
        <begin position="7"/>
        <end position="21"/>
    </location>
</feature>
<keyword evidence="6 8" id="KW-0234">DNA repair</keyword>
<organism evidence="11 12">
    <name type="scientific">Ignatzschineria indica</name>
    <dbReference type="NCBI Taxonomy" id="472583"/>
    <lineage>
        <taxon>Bacteria</taxon>
        <taxon>Pseudomonadati</taxon>
        <taxon>Pseudomonadota</taxon>
        <taxon>Gammaproteobacteria</taxon>
        <taxon>Cardiobacteriales</taxon>
        <taxon>Ignatzschineriaceae</taxon>
        <taxon>Ignatzschineria</taxon>
    </lineage>
</organism>
<feature type="region of interest" description="Disordered" evidence="9">
    <location>
        <begin position="1"/>
        <end position="21"/>
    </location>
</feature>
<dbReference type="InterPro" id="IPR012340">
    <property type="entry name" value="NA-bd_OB-fold"/>
</dbReference>
<evidence type="ECO:0000313" key="11">
    <source>
        <dbReference type="EMBL" id="PWD84796.1"/>
    </source>
</evidence>
<dbReference type="InterPro" id="IPR037278">
    <property type="entry name" value="ARFGAP/RecO"/>
</dbReference>
<reference evidence="11 12" key="1">
    <citation type="journal article" date="2018" name="Genome Announc.">
        <title>Ignatzschineria cameli sp. nov., isolated from necrotic foot tissue of dromedaries (Camelus dromedarius) and associated maggots (Wohlfahrtia species) in Dubai.</title>
        <authorList>
            <person name="Tsang C.C."/>
            <person name="Tang J.Y."/>
            <person name="Fong J.Y."/>
            <person name="Kinne J."/>
            <person name="Lee H.H."/>
            <person name="Joseph M."/>
            <person name="Jose S."/>
            <person name="Schuster R.K."/>
            <person name="Tang Y."/>
            <person name="Sivakumar S."/>
            <person name="Chen J.H."/>
            <person name="Teng J.L."/>
            <person name="Lau S.K."/>
            <person name="Wernery U."/>
            <person name="Woo P.C."/>
        </authorList>
    </citation>
    <scope>NUCLEOTIDE SEQUENCE [LARGE SCALE GENOMIC DNA]</scope>
    <source>
        <strain evidence="11 12">KCTC 22643</strain>
    </source>
</reference>